<accession>T1IS81</accession>
<dbReference type="HOGENOM" id="CLU_011633_0_0_1"/>
<evidence type="ECO:0000256" key="6">
    <source>
        <dbReference type="ARBA" id="ARBA00029555"/>
    </source>
</evidence>
<evidence type="ECO:0000313" key="9">
    <source>
        <dbReference type="EnsemblMetazoa" id="SMAR003944-PA"/>
    </source>
</evidence>
<feature type="region of interest" description="Disordered" evidence="7">
    <location>
        <begin position="147"/>
        <end position="177"/>
    </location>
</feature>
<dbReference type="Pfam" id="PF14738">
    <property type="entry name" value="CFAP91"/>
    <property type="match status" value="1"/>
</dbReference>
<feature type="domain" description="CFAP91" evidence="8">
    <location>
        <begin position="160"/>
        <end position="308"/>
    </location>
</feature>
<evidence type="ECO:0000256" key="1">
    <source>
        <dbReference type="ARBA" id="ARBA00004430"/>
    </source>
</evidence>
<keyword evidence="10" id="KW-1185">Reference proteome</keyword>
<evidence type="ECO:0000256" key="3">
    <source>
        <dbReference type="ARBA" id="ARBA00023212"/>
    </source>
</evidence>
<sequence>MGVNKRNVSTWSGRPHDYLYDPCCILSSAKDHAKEANRAINNSCDLAFVPFYRRMFSELQNYPCGAMRLQNRKPIPWFISRRYRMIGSGAEETKVFPSTYNQITGPDMCKFIRRPQNFTRSNDALTALLYHLDYSVITTTSCDQLSECTDTSKPTIDQSTQTDFRESEAQTEPYTPTYRLQGQSEPEILTLASFALGNGLPVGENEILMIERARIKRNLEASLPPLTATNYRERIKQISEIEWAEWKYRDNQIQEIHDIKMELMKKLLSDEHDNFVNDSTKKMLRVWKNREIGKDKLVKKLNKFRFRENHKLLERKRQVVKKLSEYNKIDLHFDPGSEMYTPLLMKGTSPFKCRENQHSVECKYFNSFKNILKFEHYASKHFTTNFIQPVLPKLPETGYVKRKDKNSKQLNDAYKTMLVERGLSPIHRTFTGTMALMEKLEKPPPRPVTPEIRGPSDSIKHTEQSVIFLQKILRGRAIQILMHDGKERCADLIDELRTFHALYTEQQEHLDTIRVRLKQNTDQRVKLDKKETELESVIESLVGDKVAQILDYLSKELIRLQDERRIHALAILAERQRRLRQAEESGLRQTEERRRREEQEIFRNILNVHQKSIDLYLDEIINASIHHTVSQQAAYEMEAMARRINDTVHELEQKSNEIQSEEMIADLMHSFLLPEVERMEMREKVRRRQYAALKACHEFLYADMASSSTSGATTPPSPTLEPSKPKRSSKDLELPTKKLSRAKRPSVLPIGNWHTTESLEDWDVYAPGQLKYNQLRVVINYEEINLEHAEEFVHTRRRQSMKVRESIISVFKKSR</sequence>
<dbReference type="GO" id="GO:0005930">
    <property type="term" value="C:axoneme"/>
    <property type="evidence" value="ECO:0007669"/>
    <property type="project" value="UniProtKB-SubCell"/>
</dbReference>
<reference evidence="9" key="2">
    <citation type="submission" date="2015-02" db="UniProtKB">
        <authorList>
            <consortium name="EnsemblMetazoa"/>
        </authorList>
    </citation>
    <scope>IDENTIFICATION</scope>
</reference>
<dbReference type="InterPro" id="IPR032840">
    <property type="entry name" value="CFAP91_dom"/>
</dbReference>
<dbReference type="STRING" id="126957.T1IS81"/>
<keyword evidence="3" id="KW-0206">Cytoskeleton</keyword>
<evidence type="ECO:0000256" key="2">
    <source>
        <dbReference type="ARBA" id="ARBA00022490"/>
    </source>
</evidence>
<dbReference type="OMA" id="PAQDICG"/>
<evidence type="ECO:0000259" key="8">
    <source>
        <dbReference type="Pfam" id="PF14738"/>
    </source>
</evidence>
<evidence type="ECO:0000256" key="4">
    <source>
        <dbReference type="ARBA" id="ARBA00023273"/>
    </source>
</evidence>
<dbReference type="eggNOG" id="ENOG502QRFI">
    <property type="taxonomic scope" value="Eukaryota"/>
</dbReference>
<proteinExistence type="inferred from homology"/>
<feature type="compositionally biased region" description="Polar residues" evidence="7">
    <location>
        <begin position="147"/>
        <end position="162"/>
    </location>
</feature>
<dbReference type="EMBL" id="JH431425">
    <property type="status" value="NOT_ANNOTATED_CDS"/>
    <property type="molecule type" value="Genomic_DNA"/>
</dbReference>
<dbReference type="InterPro" id="IPR026720">
    <property type="entry name" value="CFAP91"/>
</dbReference>
<evidence type="ECO:0000256" key="5">
    <source>
        <dbReference type="ARBA" id="ARBA00029468"/>
    </source>
</evidence>
<dbReference type="PhylomeDB" id="T1IS81"/>
<dbReference type="EnsemblMetazoa" id="SMAR003944-RA">
    <property type="protein sequence ID" value="SMAR003944-PA"/>
    <property type="gene ID" value="SMAR003944"/>
</dbReference>
<dbReference type="PANTHER" id="PTHR22455">
    <property type="entry name" value="CILIA- AND FLAGELLA-ASSOCIATED PROTEIN 91"/>
    <property type="match status" value="1"/>
</dbReference>
<name>T1IS81_STRMM</name>
<comment type="similarity">
    <text evidence="5">Belongs to the CFAP91 family.</text>
</comment>
<dbReference type="PANTHER" id="PTHR22455:SF10">
    <property type="entry name" value="CILIA- AND FLAGELLA-ASSOCIATED PROTEIN 91"/>
    <property type="match status" value="1"/>
</dbReference>
<reference evidence="10" key="1">
    <citation type="submission" date="2011-05" db="EMBL/GenBank/DDBJ databases">
        <authorList>
            <person name="Richards S.R."/>
            <person name="Qu J."/>
            <person name="Jiang H."/>
            <person name="Jhangiani S.N."/>
            <person name="Agravi P."/>
            <person name="Goodspeed R."/>
            <person name="Gross S."/>
            <person name="Mandapat C."/>
            <person name="Jackson L."/>
            <person name="Mathew T."/>
            <person name="Pu L."/>
            <person name="Thornton R."/>
            <person name="Saada N."/>
            <person name="Wilczek-Boney K.B."/>
            <person name="Lee S."/>
            <person name="Kovar C."/>
            <person name="Wu Y."/>
            <person name="Scherer S.E."/>
            <person name="Worley K.C."/>
            <person name="Muzny D.M."/>
            <person name="Gibbs R."/>
        </authorList>
    </citation>
    <scope>NUCLEOTIDE SEQUENCE</scope>
    <source>
        <strain evidence="10">Brora</strain>
    </source>
</reference>
<comment type="subcellular location">
    <subcellularLocation>
        <location evidence="1">Cytoplasm</location>
        <location evidence="1">Cytoskeleton</location>
        <location evidence="1">Cilium axoneme</location>
    </subcellularLocation>
</comment>
<organism evidence="9 10">
    <name type="scientific">Strigamia maritima</name>
    <name type="common">European centipede</name>
    <name type="synonym">Geophilus maritimus</name>
    <dbReference type="NCBI Taxonomy" id="126957"/>
    <lineage>
        <taxon>Eukaryota</taxon>
        <taxon>Metazoa</taxon>
        <taxon>Ecdysozoa</taxon>
        <taxon>Arthropoda</taxon>
        <taxon>Myriapoda</taxon>
        <taxon>Chilopoda</taxon>
        <taxon>Pleurostigmophora</taxon>
        <taxon>Geophilomorpha</taxon>
        <taxon>Linotaeniidae</taxon>
        <taxon>Strigamia</taxon>
    </lineage>
</organism>
<keyword evidence="4" id="KW-0966">Cell projection</keyword>
<protein>
    <recommendedName>
        <fullName evidence="6">Cilia- and flagella-associated protein 91</fullName>
    </recommendedName>
</protein>
<keyword evidence="2" id="KW-0963">Cytoplasm</keyword>
<feature type="region of interest" description="Disordered" evidence="7">
    <location>
        <begin position="706"/>
        <end position="738"/>
    </location>
</feature>
<evidence type="ECO:0000313" key="10">
    <source>
        <dbReference type="Proteomes" id="UP000014500"/>
    </source>
</evidence>
<dbReference type="Proteomes" id="UP000014500">
    <property type="component" value="Unassembled WGS sequence"/>
</dbReference>
<dbReference type="AlphaFoldDB" id="T1IS81"/>
<evidence type="ECO:0000256" key="7">
    <source>
        <dbReference type="SAM" id="MobiDB-lite"/>
    </source>
</evidence>